<proteinExistence type="predicted"/>
<evidence type="ECO:0000313" key="3">
    <source>
        <dbReference type="Proteomes" id="UP000887578"/>
    </source>
</evidence>
<dbReference type="AlphaFoldDB" id="A0A914PVE6"/>
<evidence type="ECO:0000256" key="1">
    <source>
        <dbReference type="SAM" id="MobiDB-lite"/>
    </source>
</evidence>
<protein>
    <submittedName>
        <fullName evidence="4">Uncharacterized protein</fullName>
    </submittedName>
</protein>
<feature type="region of interest" description="Disordered" evidence="1">
    <location>
        <begin position="81"/>
        <end position="101"/>
    </location>
</feature>
<organism evidence="3 4">
    <name type="scientific">Panagrolaimus davidi</name>
    <dbReference type="NCBI Taxonomy" id="227884"/>
    <lineage>
        <taxon>Eukaryota</taxon>
        <taxon>Metazoa</taxon>
        <taxon>Ecdysozoa</taxon>
        <taxon>Nematoda</taxon>
        <taxon>Chromadorea</taxon>
        <taxon>Rhabditida</taxon>
        <taxon>Tylenchina</taxon>
        <taxon>Panagrolaimomorpha</taxon>
        <taxon>Panagrolaimoidea</taxon>
        <taxon>Panagrolaimidae</taxon>
        <taxon>Panagrolaimus</taxon>
    </lineage>
</organism>
<feature type="transmembrane region" description="Helical" evidence="2">
    <location>
        <begin position="28"/>
        <end position="47"/>
    </location>
</feature>
<keyword evidence="3" id="KW-1185">Reference proteome</keyword>
<dbReference type="Proteomes" id="UP000887578">
    <property type="component" value="Unplaced"/>
</dbReference>
<dbReference type="WBParaSite" id="PDA_v2.g18808.t1">
    <property type="protein sequence ID" value="PDA_v2.g18808.t1"/>
    <property type="gene ID" value="PDA_v2.g18808"/>
</dbReference>
<keyword evidence="2" id="KW-1133">Transmembrane helix</keyword>
<accession>A0A914PVE6</accession>
<keyword evidence="2" id="KW-0812">Transmembrane</keyword>
<reference evidence="4" key="1">
    <citation type="submission" date="2022-11" db="UniProtKB">
        <authorList>
            <consortium name="WormBaseParasite"/>
        </authorList>
    </citation>
    <scope>IDENTIFICATION</scope>
</reference>
<keyword evidence="2" id="KW-0472">Membrane</keyword>
<evidence type="ECO:0000256" key="2">
    <source>
        <dbReference type="SAM" id="Phobius"/>
    </source>
</evidence>
<evidence type="ECO:0000313" key="4">
    <source>
        <dbReference type="WBParaSite" id="PDA_v2.g18808.t1"/>
    </source>
</evidence>
<name>A0A914PVE6_9BILA</name>
<feature type="transmembrane region" description="Helical" evidence="2">
    <location>
        <begin position="53"/>
        <end position="74"/>
    </location>
</feature>
<sequence>MTRVTDDLHRMVLLQSTNIRDLQNMMMIGLDLFTIIGILILIIGLAILTIIGILILIIGLALLTIIKILIFLFLKRRNGKQERLGPQTPSPLPSKSVKSEQNRPRTLIMNDDHYCIPNLQLDNPMPTTPTSMPYYSDPITAATYGTPPLTTSASTAATPSVSSLINSEEDLKLDVKLLNIGHLNPTSNNNQQTVGDID</sequence>